<name>A0A8S5RPD6_9VIRU</name>
<accession>A0A8S5RPD6</accession>
<reference evidence="2" key="1">
    <citation type="journal article" date="2021" name="Proc. Natl. Acad. Sci. U.S.A.">
        <title>A Catalog of Tens of Thousands of Viruses from Human Metagenomes Reveals Hidden Associations with Chronic Diseases.</title>
        <authorList>
            <person name="Tisza M.J."/>
            <person name="Buck C.B."/>
        </authorList>
    </citation>
    <scope>NUCLEOTIDE SEQUENCE</scope>
    <source>
        <strain evidence="2">CtoYX9</strain>
    </source>
</reference>
<protein>
    <submittedName>
        <fullName evidence="2">Uncharacterized protein</fullName>
    </submittedName>
</protein>
<feature type="region of interest" description="Disordered" evidence="1">
    <location>
        <begin position="35"/>
        <end position="57"/>
    </location>
</feature>
<proteinExistence type="predicted"/>
<evidence type="ECO:0000313" key="2">
    <source>
        <dbReference type="EMBL" id="DAE33010.1"/>
    </source>
</evidence>
<sequence>MSNYGNSFGYKVTDVTGVERINVWDRTDEFFPGGGVLTKSSTNKEGDTIPAGTPVSVEKPGGAATINGANPIGLTYEDAVMGADCCTLTIVTKGVFLVSRTKATVSTAQQANLPGITFVKEV</sequence>
<evidence type="ECO:0000256" key="1">
    <source>
        <dbReference type="SAM" id="MobiDB-lite"/>
    </source>
</evidence>
<organism evidence="2">
    <name type="scientific">virus sp. ctoYX9</name>
    <dbReference type="NCBI Taxonomy" id="2825822"/>
    <lineage>
        <taxon>Viruses</taxon>
    </lineage>
</organism>
<dbReference type="EMBL" id="BK059131">
    <property type="protein sequence ID" value="DAE33010.1"/>
    <property type="molecule type" value="Genomic_DNA"/>
</dbReference>